<gene>
    <name evidence="6" type="ORF">N8I74_06955</name>
</gene>
<dbReference type="InterPro" id="IPR050708">
    <property type="entry name" value="T6SS_VgrG/RHS"/>
</dbReference>
<feature type="domain" description="Teneurin-like YD-shell" evidence="5">
    <location>
        <begin position="308"/>
        <end position="575"/>
    </location>
</feature>
<evidence type="ECO:0000256" key="1">
    <source>
        <dbReference type="ARBA" id="ARBA00022737"/>
    </source>
</evidence>
<dbReference type="RefSeq" id="WP_263126143.1">
    <property type="nucleotide sequence ID" value="NZ_CP106753.1"/>
</dbReference>
<dbReference type="InterPro" id="IPR006530">
    <property type="entry name" value="YD"/>
</dbReference>
<evidence type="ECO:0000256" key="3">
    <source>
        <dbReference type="SAM" id="SignalP"/>
    </source>
</evidence>
<dbReference type="Gene3D" id="2.180.10.10">
    <property type="entry name" value="RHS repeat-associated core"/>
    <property type="match status" value="2"/>
</dbReference>
<keyword evidence="7" id="KW-1185">Reference proteome</keyword>
<evidence type="ECO:0000259" key="4">
    <source>
        <dbReference type="Pfam" id="PF15657"/>
    </source>
</evidence>
<feature type="region of interest" description="Disordered" evidence="2">
    <location>
        <begin position="665"/>
        <end position="697"/>
    </location>
</feature>
<dbReference type="InterPro" id="IPR022385">
    <property type="entry name" value="Rhs_assc_core"/>
</dbReference>
<dbReference type="NCBIfam" id="TIGR01643">
    <property type="entry name" value="YD_repeat_2x"/>
    <property type="match status" value="4"/>
</dbReference>
<accession>A0ABY6DY32</accession>
<dbReference type="PANTHER" id="PTHR32305:SF15">
    <property type="entry name" value="PROTEIN RHSA-RELATED"/>
    <property type="match status" value="1"/>
</dbReference>
<organism evidence="6 7">
    <name type="scientific">Chitiniphilus purpureus</name>
    <dbReference type="NCBI Taxonomy" id="2981137"/>
    <lineage>
        <taxon>Bacteria</taxon>
        <taxon>Pseudomonadati</taxon>
        <taxon>Pseudomonadota</taxon>
        <taxon>Betaproteobacteria</taxon>
        <taxon>Neisseriales</taxon>
        <taxon>Chitinibacteraceae</taxon>
        <taxon>Chitiniphilus</taxon>
    </lineage>
</organism>
<dbReference type="PANTHER" id="PTHR32305">
    <property type="match status" value="1"/>
</dbReference>
<feature type="domain" description="HNH/Endo VII superfamily nuclease toxins" evidence="4">
    <location>
        <begin position="692"/>
        <end position="758"/>
    </location>
</feature>
<feature type="region of interest" description="Disordered" evidence="2">
    <location>
        <begin position="725"/>
        <end position="752"/>
    </location>
</feature>
<dbReference type="NCBIfam" id="TIGR03696">
    <property type="entry name" value="Rhs_assc_core"/>
    <property type="match status" value="1"/>
</dbReference>
<proteinExistence type="predicted"/>
<feature type="signal peptide" evidence="3">
    <location>
        <begin position="1"/>
        <end position="19"/>
    </location>
</feature>
<dbReference type="EMBL" id="CP106753">
    <property type="protein sequence ID" value="UXY16753.1"/>
    <property type="molecule type" value="Genomic_DNA"/>
</dbReference>
<feature type="chain" id="PRO_5046565367" evidence="3">
    <location>
        <begin position="20"/>
        <end position="759"/>
    </location>
</feature>
<protein>
    <submittedName>
        <fullName evidence="6">HNH/endonuclease VII fold putative polymorphic toxin</fullName>
    </submittedName>
</protein>
<keyword evidence="1" id="KW-0677">Repeat</keyword>
<dbReference type="Proteomes" id="UP001061302">
    <property type="component" value="Chromosome"/>
</dbReference>
<reference evidence="6" key="1">
    <citation type="submission" date="2022-10" db="EMBL/GenBank/DDBJ databases">
        <title>Chitiniphilus purpureus sp. nov., a novel chitin-degrading bacterium isolated from crawfish pond sediment.</title>
        <authorList>
            <person name="Li K."/>
        </authorList>
    </citation>
    <scope>NUCLEOTIDE SEQUENCE</scope>
    <source>
        <strain evidence="6">CD1</strain>
    </source>
</reference>
<evidence type="ECO:0000313" key="7">
    <source>
        <dbReference type="Proteomes" id="UP001061302"/>
    </source>
</evidence>
<sequence>MQQHLIAALLTLGASGLLAAAVPTHQPVVSTFYDYDALGRLERIMDAQGHQTTFTYDANGNRTAQTDPQGRVTRYEYDALNRLSRITYPDGGVVSLSHDARDNLVSVTDPEGFTTRYSYNGFDDLIQQISPDSGTTTYTYQADGQLQTRTDARNKPATTRYDPLGRVTSVAYGDETHTFHYDPAQAIGQLAGFGDSSGSTRYSYTAQGWLSRVERRIGAVTLASSYGHLATGQVERLTYPSGSPIRYSWANGRIAAVQLGNTFIARNIQYSADGRLIGWTWGNGQVWQQPGDFAGRTAGITLANQSYSYQYDRSGNLTHQDPGIATQVRSYGYDANDRLRLANIGQHTTFGFQYDRNGNRTEKTTGTQTSQVITYSPTSNRIHERTEGGSTVRHTWDAAGNMTNSGAFVYNNAGRRIRNKHSNVWWDNQYNALGQWVRKTDNGSRTSYFAYDEAGQLLGEYDATGQRVQETVWLNGHPIAVLQGPSSATRLYYAWSDHLGTPRQLSEPTTKKVVWDWPIGEPFGHSQPNEDPDGDGVRIAYNQRFPGQYYDKDFGFVYNYFRDYDQRTGRYYQSDPIGLAGGINTYAYVEGSPLQNADPSGLAGYLRIKCDPFSTAGCTDNLNDLPEPGANIGIPENCPEVALRGAAGGAKPGNGRSSALNQAKRDLGIPRSQHPDSVSRIPMTSKSGKSIVGPDGRPIVTREYTYTRPDGSKVVVQDHSAGHRYGQGGVGDQGPHFNVRPPENTRTGYVAGTKEHYSW</sequence>
<evidence type="ECO:0000256" key="2">
    <source>
        <dbReference type="SAM" id="MobiDB-lite"/>
    </source>
</evidence>
<dbReference type="Pfam" id="PF15657">
    <property type="entry name" value="Tox-HNH-EHHH"/>
    <property type="match status" value="1"/>
</dbReference>
<evidence type="ECO:0000313" key="6">
    <source>
        <dbReference type="EMBL" id="UXY16753.1"/>
    </source>
</evidence>
<keyword evidence="3" id="KW-0732">Signal</keyword>
<dbReference type="InterPro" id="IPR056823">
    <property type="entry name" value="TEN-like_YD-shell"/>
</dbReference>
<dbReference type="Pfam" id="PF25023">
    <property type="entry name" value="TEN_YD-shell"/>
    <property type="match status" value="2"/>
</dbReference>
<feature type="domain" description="Teneurin-like YD-shell" evidence="5">
    <location>
        <begin position="27"/>
        <end position="185"/>
    </location>
</feature>
<name>A0ABY6DY32_9NEIS</name>
<dbReference type="InterPro" id="IPR028048">
    <property type="entry name" value="Tox-HNH-EHHH"/>
</dbReference>
<evidence type="ECO:0000259" key="5">
    <source>
        <dbReference type="Pfam" id="PF25023"/>
    </source>
</evidence>